<dbReference type="GO" id="GO:0012505">
    <property type="term" value="C:endomembrane system"/>
    <property type="evidence" value="ECO:0007669"/>
    <property type="project" value="UniProtKB-ARBA"/>
</dbReference>
<dbReference type="GO" id="GO:0016020">
    <property type="term" value="C:membrane"/>
    <property type="evidence" value="ECO:0007669"/>
    <property type="project" value="TreeGrafter"/>
</dbReference>
<dbReference type="PROSITE" id="PS51892">
    <property type="entry name" value="SUBTILASE"/>
    <property type="match status" value="1"/>
</dbReference>
<dbReference type="InterPro" id="IPR022398">
    <property type="entry name" value="Peptidase_S8_His-AS"/>
</dbReference>
<feature type="active site" description="Charge relay system" evidence="7 8">
    <location>
        <position position="79"/>
    </location>
</feature>
<protein>
    <recommendedName>
        <fullName evidence="10">P/Homo B domain-containing protein</fullName>
    </recommendedName>
</protein>
<dbReference type="InterPro" id="IPR002884">
    <property type="entry name" value="P_dom"/>
</dbReference>
<dbReference type="SUPFAM" id="SSF52743">
    <property type="entry name" value="Subtilisin-like"/>
    <property type="match status" value="1"/>
</dbReference>
<keyword evidence="5 8" id="KW-0720">Serine protease</keyword>
<keyword evidence="2 8" id="KW-0645">Protease</keyword>
<reference evidence="11 12" key="1">
    <citation type="submission" date="2018-10" db="EMBL/GenBank/DDBJ databases">
        <title>The genome of Lysobacter enzymogenes OH11.</title>
        <authorList>
            <person name="Liu F."/>
            <person name="Zhao Y."/>
            <person name="Qian G."/>
            <person name="Chen Y."/>
            <person name="Xu H."/>
        </authorList>
    </citation>
    <scope>NUCLEOTIDE SEQUENCE [LARGE SCALE GENOMIC DNA]</scope>
    <source>
        <strain evidence="11 12">OH11</strain>
    </source>
</reference>
<dbReference type="AlphaFoldDB" id="A0A3N2RNG2"/>
<evidence type="ECO:0000313" key="12">
    <source>
        <dbReference type="Proteomes" id="UP000275910"/>
    </source>
</evidence>
<dbReference type="Proteomes" id="UP000275910">
    <property type="component" value="Unassembled WGS sequence"/>
</dbReference>
<dbReference type="PANTHER" id="PTHR42884">
    <property type="entry name" value="PROPROTEIN CONVERTASE SUBTILISIN/KEXIN-RELATED"/>
    <property type="match status" value="1"/>
</dbReference>
<feature type="domain" description="P/Homo B" evidence="10">
    <location>
        <begin position="460"/>
        <end position="588"/>
    </location>
</feature>
<evidence type="ECO:0000256" key="1">
    <source>
        <dbReference type="ARBA" id="ARBA00005325"/>
    </source>
</evidence>
<evidence type="ECO:0000256" key="5">
    <source>
        <dbReference type="ARBA" id="ARBA00022825"/>
    </source>
</evidence>
<dbReference type="InterPro" id="IPR015500">
    <property type="entry name" value="Peptidase_S8_subtilisin-rel"/>
</dbReference>
<evidence type="ECO:0000256" key="4">
    <source>
        <dbReference type="ARBA" id="ARBA00022801"/>
    </source>
</evidence>
<dbReference type="InterPro" id="IPR000209">
    <property type="entry name" value="Peptidase_S8/S53_dom"/>
</dbReference>
<dbReference type="PROSITE" id="PS00138">
    <property type="entry name" value="SUBTILASE_SER"/>
    <property type="match status" value="1"/>
</dbReference>
<proteinExistence type="inferred from homology"/>
<dbReference type="InterPro" id="IPR023828">
    <property type="entry name" value="Peptidase_S8_Ser-AS"/>
</dbReference>
<evidence type="ECO:0000313" key="11">
    <source>
        <dbReference type="EMBL" id="ROU09000.1"/>
    </source>
</evidence>
<dbReference type="SUPFAM" id="SSF49785">
    <property type="entry name" value="Galactose-binding domain-like"/>
    <property type="match status" value="1"/>
</dbReference>
<dbReference type="EMBL" id="RCTY01000006">
    <property type="protein sequence ID" value="ROU09000.1"/>
    <property type="molecule type" value="Genomic_DNA"/>
</dbReference>
<dbReference type="Gene3D" id="2.60.120.260">
    <property type="entry name" value="Galactose-binding domain-like"/>
    <property type="match status" value="1"/>
</dbReference>
<dbReference type="InterPro" id="IPR036852">
    <property type="entry name" value="Peptidase_S8/S53_dom_sf"/>
</dbReference>
<comment type="caution">
    <text evidence="11">The sequence shown here is derived from an EMBL/GenBank/DDBJ whole genome shotgun (WGS) entry which is preliminary data.</text>
</comment>
<feature type="chain" id="PRO_5018161776" description="P/Homo B domain-containing protein" evidence="9">
    <location>
        <begin position="27"/>
        <end position="588"/>
    </location>
</feature>
<keyword evidence="3 9" id="KW-0732">Signal</keyword>
<dbReference type="InterPro" id="IPR034182">
    <property type="entry name" value="Kexin/furin"/>
</dbReference>
<feature type="active site" description="Charge relay system" evidence="7 8">
    <location>
        <position position="366"/>
    </location>
</feature>
<keyword evidence="4 8" id="KW-0378">Hydrolase</keyword>
<evidence type="ECO:0000259" key="10">
    <source>
        <dbReference type="PROSITE" id="PS51829"/>
    </source>
</evidence>
<keyword evidence="6" id="KW-0106">Calcium</keyword>
<dbReference type="PROSITE" id="PS00137">
    <property type="entry name" value="SUBTILASE_HIS"/>
    <property type="match status" value="1"/>
</dbReference>
<organism evidence="11 12">
    <name type="scientific">Lysobacter enzymogenes</name>
    <dbReference type="NCBI Taxonomy" id="69"/>
    <lineage>
        <taxon>Bacteria</taxon>
        <taxon>Pseudomonadati</taxon>
        <taxon>Pseudomonadota</taxon>
        <taxon>Gammaproteobacteria</taxon>
        <taxon>Lysobacterales</taxon>
        <taxon>Lysobacteraceae</taxon>
        <taxon>Lysobacter</taxon>
    </lineage>
</organism>
<dbReference type="GO" id="GO:0004252">
    <property type="term" value="F:serine-type endopeptidase activity"/>
    <property type="evidence" value="ECO:0007669"/>
    <property type="project" value="UniProtKB-UniRule"/>
</dbReference>
<sequence>MRQLFGKRTILGIATLAALSAGAAQAQQGDPLYRYQWHLMNYGQAVLGDTKPAFAVDLGIDDLHDYNIRGKGVVVGVLDQGVDIHHADLAANVVPNGSKNFDPGRPEHDPTPTTPGYGHGTSVAGIIAAVGWNGIGVRGVAPSARLKSFNGFGDVSSSLSDDEIFYAWWNGAEAQDVDISSNSWGTGSGSPQTFSENQVDAYEKPMAAARNGRGRIYVKAAGNNNLQRDTILGRLKCAQAILDANVGCVQTGLDPRNNLFGVMTIASVDASGKRAVYSSAGSALWVSGLGGEFGGERAVLSEATRTRLAATFGDAAIVSPAIVTTDPSGCAMGYNREDAEAFNRLDHAASAIDASCDYNGTMSGTSAAAPTVSGVAALVLQANPKLGAREVKYILATTARQVDKDQPDARHANGTLLVPGWRKNAAGHPFSNWYGFGLVDATAAVELAGRFKPLPALIDSGWQRVAPAQAVAIGGAGAPATLQIAIDRDIAKIEGVQLGLATNYSSSSNTPFPLQVVLISPKGTRSTIVPAMTSVSSSAFKLDFVSSNAFLDEPAKGTWTLEIADVPLAANAAAKGKLNSFKIRVLGH</sequence>
<evidence type="ECO:0000256" key="7">
    <source>
        <dbReference type="PIRSR" id="PIRSR615500-1"/>
    </source>
</evidence>
<dbReference type="GO" id="GO:0005737">
    <property type="term" value="C:cytoplasm"/>
    <property type="evidence" value="ECO:0007669"/>
    <property type="project" value="UniProtKB-ARBA"/>
</dbReference>
<name>A0A3N2RNG2_LYSEN</name>
<feature type="signal peptide" evidence="9">
    <location>
        <begin position="1"/>
        <end position="26"/>
    </location>
</feature>
<evidence type="ECO:0000256" key="2">
    <source>
        <dbReference type="ARBA" id="ARBA00022670"/>
    </source>
</evidence>
<dbReference type="Pfam" id="PF00082">
    <property type="entry name" value="Peptidase_S8"/>
    <property type="match status" value="1"/>
</dbReference>
<gene>
    <name evidence="11" type="ORF">D9T17_02495</name>
</gene>
<dbReference type="GO" id="GO:0016485">
    <property type="term" value="P:protein processing"/>
    <property type="evidence" value="ECO:0007669"/>
    <property type="project" value="TreeGrafter"/>
</dbReference>
<dbReference type="RefSeq" id="WP_123645934.1">
    <property type="nucleotide sequence ID" value="NZ_RCTY01000006.1"/>
</dbReference>
<dbReference type="CDD" id="cd04059">
    <property type="entry name" value="Peptidases_S8_Protein_convertases_Kexins_Furin-like"/>
    <property type="match status" value="1"/>
</dbReference>
<evidence type="ECO:0000256" key="8">
    <source>
        <dbReference type="PROSITE-ProRule" id="PRU01240"/>
    </source>
</evidence>
<accession>A0A3N2RNG2</accession>
<dbReference type="PROSITE" id="PS51829">
    <property type="entry name" value="P_HOMO_B"/>
    <property type="match status" value="1"/>
</dbReference>
<dbReference type="PRINTS" id="PR00723">
    <property type="entry name" value="SUBTILISIN"/>
</dbReference>
<comment type="similarity">
    <text evidence="1">Belongs to the peptidase S8 family. Furin subfamily.</text>
</comment>
<dbReference type="InterPro" id="IPR008979">
    <property type="entry name" value="Galactose-bd-like_sf"/>
</dbReference>
<evidence type="ECO:0000256" key="6">
    <source>
        <dbReference type="ARBA" id="ARBA00022837"/>
    </source>
</evidence>
<dbReference type="Gene3D" id="3.40.50.200">
    <property type="entry name" value="Peptidase S8/S53 domain"/>
    <property type="match status" value="1"/>
</dbReference>
<evidence type="ECO:0000256" key="9">
    <source>
        <dbReference type="SAM" id="SignalP"/>
    </source>
</evidence>
<dbReference type="PANTHER" id="PTHR42884:SF14">
    <property type="entry name" value="NEUROENDOCRINE CONVERTASE 1"/>
    <property type="match status" value="1"/>
</dbReference>
<evidence type="ECO:0000256" key="3">
    <source>
        <dbReference type="ARBA" id="ARBA00022729"/>
    </source>
</evidence>
<dbReference type="Pfam" id="PF01483">
    <property type="entry name" value="P_proprotein"/>
    <property type="match status" value="1"/>
</dbReference>
<feature type="active site" description="Charge relay system" evidence="7 8">
    <location>
        <position position="119"/>
    </location>
</feature>